<name>A0A9Q9UWR7_MOOP1</name>
<dbReference type="Proteomes" id="UP000176944">
    <property type="component" value="Chromosome"/>
</dbReference>
<organism evidence="1">
    <name type="scientific">Moorena producens (strain JHB)</name>
    <dbReference type="NCBI Taxonomy" id="1454205"/>
    <lineage>
        <taxon>Bacteria</taxon>
        <taxon>Bacillati</taxon>
        <taxon>Cyanobacteriota</taxon>
        <taxon>Cyanophyceae</taxon>
        <taxon>Coleofasciculales</taxon>
        <taxon>Coleofasciculaceae</taxon>
        <taxon>Moorena</taxon>
    </lineage>
</organism>
<protein>
    <submittedName>
        <fullName evidence="1">Uncharacterized protein</fullName>
    </submittedName>
</protein>
<gene>
    <name evidence="1" type="ORF">BJP36_39430</name>
</gene>
<dbReference type="AlphaFoldDB" id="A0A9Q9UWR7"/>
<reference evidence="1" key="2">
    <citation type="submission" date="2022-10" db="EMBL/GenBank/DDBJ databases">
        <authorList>
            <person name="Ngo T.-E."/>
        </authorList>
    </citation>
    <scope>NUCLEOTIDE SEQUENCE</scope>
    <source>
        <strain evidence="1">JHB</strain>
    </source>
</reference>
<reference evidence="1" key="1">
    <citation type="journal article" date="2017" name="Proc. Natl. Acad. Sci. U.S.A.">
        <title>Comparative genomics uncovers the prolific and distinctive metabolic potential of the cyanobacterial genus Moorea.</title>
        <authorList>
            <person name="Leao T."/>
            <person name="Castelao G."/>
            <person name="Korobeynikov A."/>
            <person name="Monroe E.A."/>
            <person name="Podell S."/>
            <person name="Glukhov E."/>
            <person name="Allen E.E."/>
            <person name="Gerwick W.H."/>
            <person name="Gerwick L."/>
        </authorList>
    </citation>
    <scope>NUCLEOTIDE SEQUENCE</scope>
    <source>
        <strain evidence="1">JHB</strain>
    </source>
</reference>
<sequence>MADREWGEPPLAALPPQDRNGALTVVELNSPRVAPLHRLFKS</sequence>
<proteinExistence type="predicted"/>
<dbReference type="EMBL" id="CP017708">
    <property type="protein sequence ID" value="WAN70128.1"/>
    <property type="molecule type" value="Genomic_DNA"/>
</dbReference>
<accession>A0A9Q9UWR7</accession>
<evidence type="ECO:0000313" key="1">
    <source>
        <dbReference type="EMBL" id="WAN70128.1"/>
    </source>
</evidence>